<evidence type="ECO:0000256" key="5">
    <source>
        <dbReference type="ARBA" id="ARBA00023163"/>
    </source>
</evidence>
<dbReference type="GO" id="GO:0000775">
    <property type="term" value="C:chromosome, centromeric region"/>
    <property type="evidence" value="ECO:0007669"/>
    <property type="project" value="UniProtKB-SubCell"/>
</dbReference>
<dbReference type="GO" id="GO:0000993">
    <property type="term" value="F:RNA polymerase II complex binding"/>
    <property type="evidence" value="ECO:0007669"/>
    <property type="project" value="TreeGrafter"/>
</dbReference>
<evidence type="ECO:0000313" key="11">
    <source>
        <dbReference type="Proteomes" id="UP001303373"/>
    </source>
</evidence>
<evidence type="ECO:0000256" key="3">
    <source>
        <dbReference type="ARBA" id="ARBA00010464"/>
    </source>
</evidence>
<dbReference type="PANTHER" id="PTHR12882">
    <property type="entry name" value="SUPPRESSOR OF TY 4"/>
    <property type="match status" value="1"/>
</dbReference>
<dbReference type="SMART" id="SM01389">
    <property type="entry name" value="Spt4"/>
    <property type="match status" value="1"/>
</dbReference>
<dbReference type="InterPro" id="IPR022800">
    <property type="entry name" value="Spt4/RpoE2_Znf"/>
</dbReference>
<evidence type="ECO:0000256" key="8">
    <source>
        <dbReference type="PIRNR" id="PIRNR025023"/>
    </source>
</evidence>
<dbReference type="GO" id="GO:0140673">
    <property type="term" value="P:transcription elongation-coupled chromatin remodeling"/>
    <property type="evidence" value="ECO:0007669"/>
    <property type="project" value="InterPro"/>
</dbReference>
<reference evidence="10 11" key="1">
    <citation type="submission" date="2023-11" db="EMBL/GenBank/DDBJ databases">
        <title>An acidophilic fungus is an integral part of prey digestion in a carnivorous sundew plant.</title>
        <authorList>
            <person name="Tsai I.J."/>
        </authorList>
    </citation>
    <scope>NUCLEOTIDE SEQUENCE [LARGE SCALE GENOMIC DNA]</scope>
    <source>
        <strain evidence="10">169a</strain>
    </source>
</reference>
<dbReference type="InterPro" id="IPR029040">
    <property type="entry name" value="RPABC4/Spt4"/>
</dbReference>
<dbReference type="InterPro" id="IPR038510">
    <property type="entry name" value="Spt4_sf"/>
</dbReference>
<dbReference type="GO" id="GO:0006355">
    <property type="term" value="P:regulation of DNA-templated transcription"/>
    <property type="evidence" value="ECO:0007669"/>
    <property type="project" value="InterPro"/>
</dbReference>
<keyword evidence="7" id="KW-0137">Centromere</keyword>
<dbReference type="Proteomes" id="UP001303373">
    <property type="component" value="Chromosome 12"/>
</dbReference>
<evidence type="ECO:0000256" key="4">
    <source>
        <dbReference type="ARBA" id="ARBA00020182"/>
    </source>
</evidence>
<comment type="subcellular location">
    <subcellularLocation>
        <location evidence="2">Chromosome</location>
        <location evidence="2">Centromere</location>
    </subcellularLocation>
    <subcellularLocation>
        <location evidence="1 8">Nucleus</location>
    </subcellularLocation>
</comment>
<keyword evidence="11" id="KW-1185">Reference proteome</keyword>
<accession>A0AAQ3R765</accession>
<dbReference type="Pfam" id="PF06093">
    <property type="entry name" value="Spt4"/>
    <property type="match status" value="1"/>
</dbReference>
<dbReference type="InterPro" id="IPR009287">
    <property type="entry name" value="Spt4"/>
</dbReference>
<evidence type="ECO:0000256" key="1">
    <source>
        <dbReference type="ARBA" id="ARBA00004123"/>
    </source>
</evidence>
<protein>
    <recommendedName>
        <fullName evidence="4 8">Transcription elongation factor SPT4</fullName>
    </recommendedName>
</protein>
<dbReference type="Gene3D" id="3.30.40.210">
    <property type="match status" value="1"/>
</dbReference>
<evidence type="ECO:0000313" key="10">
    <source>
        <dbReference type="EMBL" id="WPH04056.1"/>
    </source>
</evidence>
<dbReference type="GO" id="GO:0032044">
    <property type="term" value="C:DSIF complex"/>
    <property type="evidence" value="ECO:0007669"/>
    <property type="project" value="TreeGrafter"/>
</dbReference>
<dbReference type="PIRSF" id="PIRSF025023">
    <property type="entry name" value="Spt4"/>
    <property type="match status" value="1"/>
</dbReference>
<feature type="domain" description="Spt4/RpoE2 zinc finger" evidence="9">
    <location>
        <begin position="12"/>
        <end position="89"/>
    </location>
</feature>
<evidence type="ECO:0000256" key="7">
    <source>
        <dbReference type="ARBA" id="ARBA00023328"/>
    </source>
</evidence>
<comment type="similarity">
    <text evidence="3 8">Belongs to the SPT4 family.</text>
</comment>
<dbReference type="PANTHER" id="PTHR12882:SF1">
    <property type="entry name" value="TRANSCRIPTION ELONGATION FACTOR SPT4"/>
    <property type="match status" value="1"/>
</dbReference>
<gene>
    <name evidence="10" type="ORF">R9X50_00694000</name>
</gene>
<keyword evidence="5 8" id="KW-0804">Transcription</keyword>
<evidence type="ECO:0000259" key="9">
    <source>
        <dbReference type="SMART" id="SM01389"/>
    </source>
</evidence>
<dbReference type="AlphaFoldDB" id="A0AAQ3R765"/>
<sequence length="119" mass="13198">MSKPNNANPRTWRACMVCAAVQSEQQFRNRGCPNCDDFLELRGSVDAIQDCTSTVFEGVITLTDPMGSWVAKWQRLQGYVPGMYATKVVGILPNEYISACENAGVKYIPRDGSSIEDEQ</sequence>
<keyword evidence="6 8" id="KW-0539">Nucleus</keyword>
<dbReference type="SUPFAM" id="SSF63393">
    <property type="entry name" value="RNA polymerase subunits"/>
    <property type="match status" value="1"/>
</dbReference>
<evidence type="ECO:0000256" key="6">
    <source>
        <dbReference type="ARBA" id="ARBA00023242"/>
    </source>
</evidence>
<organism evidence="10 11">
    <name type="scientific">Acrodontium crateriforme</name>
    <dbReference type="NCBI Taxonomy" id="150365"/>
    <lineage>
        <taxon>Eukaryota</taxon>
        <taxon>Fungi</taxon>
        <taxon>Dikarya</taxon>
        <taxon>Ascomycota</taxon>
        <taxon>Pezizomycotina</taxon>
        <taxon>Dothideomycetes</taxon>
        <taxon>Dothideomycetidae</taxon>
        <taxon>Mycosphaerellales</taxon>
        <taxon>Teratosphaeriaceae</taxon>
        <taxon>Acrodontium</taxon>
    </lineage>
</organism>
<evidence type="ECO:0000256" key="2">
    <source>
        <dbReference type="ARBA" id="ARBA00004584"/>
    </source>
</evidence>
<dbReference type="GO" id="GO:0008270">
    <property type="term" value="F:zinc ion binding"/>
    <property type="evidence" value="ECO:0007669"/>
    <property type="project" value="InterPro"/>
</dbReference>
<dbReference type="CDD" id="cd07973">
    <property type="entry name" value="Spt4"/>
    <property type="match status" value="1"/>
</dbReference>
<name>A0AAQ3R765_9PEZI</name>
<proteinExistence type="inferred from homology"/>
<dbReference type="EMBL" id="CP138591">
    <property type="protein sequence ID" value="WPH04056.1"/>
    <property type="molecule type" value="Genomic_DNA"/>
</dbReference>
<comment type="function">
    <text evidence="8">The SPT4-SPT5 complex mediates both activation and inhibition of transcription elongation, and plays a role in pre-mRNA processing. This complex seems to be important for the stability of the RNA polymerase II elongation machinery on the chromatin template but not for the inherent ability of this machinery to translocate down the gene.</text>
</comment>